<dbReference type="AlphaFoldDB" id="A0A8H7HRQ1"/>
<evidence type="ECO:0000313" key="2">
    <source>
        <dbReference type="EMBL" id="KAF8701072.1"/>
    </source>
</evidence>
<feature type="non-terminal residue" evidence="2">
    <location>
        <position position="219"/>
    </location>
</feature>
<feature type="compositionally biased region" description="Basic and acidic residues" evidence="1">
    <location>
        <begin position="180"/>
        <end position="198"/>
    </location>
</feature>
<evidence type="ECO:0000313" key="3">
    <source>
        <dbReference type="Proteomes" id="UP000602905"/>
    </source>
</evidence>
<evidence type="ECO:0000256" key="1">
    <source>
        <dbReference type="SAM" id="MobiDB-lite"/>
    </source>
</evidence>
<protein>
    <submittedName>
        <fullName evidence="2">Uncharacterized protein</fullName>
    </submittedName>
</protein>
<reference evidence="2" key="1">
    <citation type="submission" date="2020-09" db="EMBL/GenBank/DDBJ databases">
        <title>Comparative genome analyses of four rice-infecting Rhizoctonia solani isolates reveal extensive enrichment of homogalacturonan modification genes.</title>
        <authorList>
            <person name="Lee D.-Y."/>
            <person name="Jeon J."/>
            <person name="Kim K.-T."/>
            <person name="Cheong K."/>
            <person name="Song H."/>
            <person name="Choi G."/>
            <person name="Ko J."/>
            <person name="Opiyo S.O."/>
            <person name="Zuo S."/>
            <person name="Madhav S."/>
            <person name="Lee Y.-H."/>
            <person name="Wang G.-L."/>
        </authorList>
    </citation>
    <scope>NUCLEOTIDE SEQUENCE</scope>
    <source>
        <strain evidence="2">AG1-IA WGL</strain>
    </source>
</reference>
<comment type="caution">
    <text evidence="2">The sequence shown here is derived from an EMBL/GenBank/DDBJ whole genome shotgun (WGS) entry which is preliminary data.</text>
</comment>
<sequence length="219" mass="25145">MSHKSQPGKHGGCVYKTVNGTQQVKQTLMEQLIHQHKKYEHVLKHGHLTVNKANCHWIKKPKGYQPSCGNHNPIHVAIGLQDNYDLSSDIRSLVCKAAIKFCPRNLTLQPGQKLMLKHYGLSTKKKINDYMYKQFPFLYHMHNKLGKDSWAINAMLSLYCASNSAYTKASKNTKAKLYPKRNESGEQDNQERREKEDNGDQDDYQDIEDKNNLDTNKAA</sequence>
<proteinExistence type="predicted"/>
<dbReference type="EMBL" id="JACYCD010000195">
    <property type="protein sequence ID" value="KAF8701072.1"/>
    <property type="molecule type" value="Genomic_DNA"/>
</dbReference>
<feature type="region of interest" description="Disordered" evidence="1">
    <location>
        <begin position="173"/>
        <end position="219"/>
    </location>
</feature>
<gene>
    <name evidence="2" type="ORF">RHS03_06574</name>
</gene>
<dbReference type="OrthoDB" id="3268822at2759"/>
<dbReference type="Proteomes" id="UP000602905">
    <property type="component" value="Unassembled WGS sequence"/>
</dbReference>
<name>A0A8H7HRQ1_9AGAM</name>
<accession>A0A8H7HRQ1</accession>
<organism evidence="2 3">
    <name type="scientific">Rhizoctonia solani</name>
    <dbReference type="NCBI Taxonomy" id="456999"/>
    <lineage>
        <taxon>Eukaryota</taxon>
        <taxon>Fungi</taxon>
        <taxon>Dikarya</taxon>
        <taxon>Basidiomycota</taxon>
        <taxon>Agaricomycotina</taxon>
        <taxon>Agaricomycetes</taxon>
        <taxon>Cantharellales</taxon>
        <taxon>Ceratobasidiaceae</taxon>
        <taxon>Rhizoctonia</taxon>
    </lineage>
</organism>